<dbReference type="OrthoDB" id="676730at2"/>
<feature type="transmembrane region" description="Helical" evidence="1">
    <location>
        <begin position="7"/>
        <end position="26"/>
    </location>
</feature>
<sequence>MSKNVRTYVLLGLVLIIWGLIGYKVVKALSPEDEAMPELKPVVFSPKPTTKKDTFSLMANYRDPFLGTLPKTESKPIKKQVAKQPVQKRNIVYSGLVSQSNSGNSMFFVSIDGQQHIMSQKEEVDGVKLLSGNGENIKVRYNGITETISRAQ</sequence>
<dbReference type="Proteomes" id="UP000321528">
    <property type="component" value="Unassembled WGS sequence"/>
</dbReference>
<evidence type="ECO:0000256" key="1">
    <source>
        <dbReference type="SAM" id="Phobius"/>
    </source>
</evidence>
<dbReference type="AlphaFoldDB" id="A0A418N344"/>
<accession>A0A418N344</accession>
<reference evidence="2 4" key="1">
    <citation type="submission" date="2018-08" db="EMBL/GenBank/DDBJ databases">
        <title>Proposal of Muricauda 72 sp.nov. and Muricauda NH166 sp.nov., isolated from seawater.</title>
        <authorList>
            <person name="Cheng H."/>
            <person name="Wu Y.-H."/>
            <person name="Guo L.-L."/>
            <person name="Xu X.-W."/>
        </authorList>
    </citation>
    <scope>NUCLEOTIDE SEQUENCE [LARGE SCALE GENOMIC DNA]</scope>
    <source>
        <strain evidence="2 4">NH166</strain>
    </source>
</reference>
<evidence type="ECO:0000313" key="3">
    <source>
        <dbReference type="EMBL" id="TXJ99953.1"/>
    </source>
</evidence>
<organism evidence="2 4">
    <name type="scientific">Flagellimonas aequoris</name>
    <dbReference type="NCBI Taxonomy" id="2306997"/>
    <lineage>
        <taxon>Bacteria</taxon>
        <taxon>Pseudomonadati</taxon>
        <taxon>Bacteroidota</taxon>
        <taxon>Flavobacteriia</taxon>
        <taxon>Flavobacteriales</taxon>
        <taxon>Flavobacteriaceae</taxon>
        <taxon>Flagellimonas</taxon>
    </lineage>
</organism>
<name>A0A418N344_9FLAO</name>
<gene>
    <name evidence="2" type="ORF">D2U88_13610</name>
    <name evidence="3" type="ORF">FQ019_13460</name>
</gene>
<dbReference type="RefSeq" id="WP_147378591.1">
    <property type="nucleotide sequence ID" value="NZ_QXFJ01000030.1"/>
</dbReference>
<evidence type="ECO:0008006" key="6">
    <source>
        <dbReference type="Google" id="ProtNLM"/>
    </source>
</evidence>
<evidence type="ECO:0000313" key="4">
    <source>
        <dbReference type="Proteomes" id="UP000284189"/>
    </source>
</evidence>
<keyword evidence="1" id="KW-1133">Transmembrane helix</keyword>
<reference evidence="3 5" key="2">
    <citation type="submission" date="2019-07" db="EMBL/GenBank/DDBJ databases">
        <title>Draft genome of two Muricauda strains isolated from deep sea.</title>
        <authorList>
            <person name="Sun C."/>
        </authorList>
    </citation>
    <scope>NUCLEOTIDE SEQUENCE [LARGE SCALE GENOMIC DNA]</scope>
    <source>
        <strain evidence="3 5">NH166</strain>
    </source>
</reference>
<evidence type="ECO:0000313" key="5">
    <source>
        <dbReference type="Proteomes" id="UP000321528"/>
    </source>
</evidence>
<evidence type="ECO:0000313" key="2">
    <source>
        <dbReference type="EMBL" id="RIV68264.1"/>
    </source>
</evidence>
<dbReference type="EMBL" id="QXFJ01000030">
    <property type="protein sequence ID" value="RIV68264.1"/>
    <property type="molecule type" value="Genomic_DNA"/>
</dbReference>
<keyword evidence="1" id="KW-0472">Membrane</keyword>
<comment type="caution">
    <text evidence="2">The sequence shown here is derived from an EMBL/GenBank/DDBJ whole genome shotgun (WGS) entry which is preliminary data.</text>
</comment>
<keyword evidence="5" id="KW-1185">Reference proteome</keyword>
<dbReference type="Proteomes" id="UP000284189">
    <property type="component" value="Unassembled WGS sequence"/>
</dbReference>
<dbReference type="EMBL" id="VNWL01000029">
    <property type="protein sequence ID" value="TXJ99953.1"/>
    <property type="molecule type" value="Genomic_DNA"/>
</dbReference>
<proteinExistence type="predicted"/>
<keyword evidence="1" id="KW-0812">Transmembrane</keyword>
<protein>
    <recommendedName>
        <fullName evidence="6">Type II secretion system protein GspC N-terminal domain-containing protein</fullName>
    </recommendedName>
</protein>